<organism evidence="2 3">
    <name type="scientific">Actinotalea lenta</name>
    <dbReference type="NCBI Taxonomy" id="3064654"/>
    <lineage>
        <taxon>Bacteria</taxon>
        <taxon>Bacillati</taxon>
        <taxon>Actinomycetota</taxon>
        <taxon>Actinomycetes</taxon>
        <taxon>Micrococcales</taxon>
        <taxon>Cellulomonadaceae</taxon>
        <taxon>Actinotalea</taxon>
    </lineage>
</organism>
<feature type="transmembrane region" description="Helical" evidence="1">
    <location>
        <begin position="82"/>
        <end position="104"/>
    </location>
</feature>
<proteinExistence type="predicted"/>
<gene>
    <name evidence="2" type="ORF">Q6348_02240</name>
</gene>
<evidence type="ECO:0000313" key="2">
    <source>
        <dbReference type="EMBL" id="MDO8106011.1"/>
    </source>
</evidence>
<name>A0ABT9D6L6_9CELL</name>
<keyword evidence="1" id="KW-1133">Transmembrane helix</keyword>
<dbReference type="EMBL" id="JAUQYP010000001">
    <property type="protein sequence ID" value="MDO8106011.1"/>
    <property type="molecule type" value="Genomic_DNA"/>
</dbReference>
<sequence length="142" mass="14548">MTPTSPAGPAVRPVTDPVAVAADVAAVVLFVILGRRSHDEGSAVVGTLSVAWPFLAGAGLGWAAVLGLRARDEVSGRWTGRSLPAGAVVLAGAVVGGMLLRHLTGGGTPWSFVLVGSSFLALFLLGWRAAAAWQVRRTRPVD</sequence>
<dbReference type="InterPro" id="IPR021414">
    <property type="entry name" value="DUF3054"/>
</dbReference>
<keyword evidence="1" id="KW-0812">Transmembrane</keyword>
<accession>A0ABT9D6L6</accession>
<evidence type="ECO:0000313" key="3">
    <source>
        <dbReference type="Proteomes" id="UP001232536"/>
    </source>
</evidence>
<dbReference type="Proteomes" id="UP001232536">
    <property type="component" value="Unassembled WGS sequence"/>
</dbReference>
<dbReference type="Pfam" id="PF11255">
    <property type="entry name" value="DUF3054"/>
    <property type="match status" value="1"/>
</dbReference>
<feature type="transmembrane region" description="Helical" evidence="1">
    <location>
        <begin position="50"/>
        <end position="70"/>
    </location>
</feature>
<feature type="transmembrane region" description="Helical" evidence="1">
    <location>
        <begin position="110"/>
        <end position="130"/>
    </location>
</feature>
<protein>
    <submittedName>
        <fullName evidence="2">DUF3054 domain-containing protein</fullName>
    </submittedName>
</protein>
<keyword evidence="3" id="KW-1185">Reference proteome</keyword>
<evidence type="ECO:0000256" key="1">
    <source>
        <dbReference type="SAM" id="Phobius"/>
    </source>
</evidence>
<dbReference type="RefSeq" id="WP_304599704.1">
    <property type="nucleotide sequence ID" value="NZ_JAUQYO010000002.1"/>
</dbReference>
<comment type="caution">
    <text evidence="2">The sequence shown here is derived from an EMBL/GenBank/DDBJ whole genome shotgun (WGS) entry which is preliminary data.</text>
</comment>
<reference evidence="2 3" key="1">
    <citation type="submission" date="2023-07" db="EMBL/GenBank/DDBJ databases">
        <title>Description of novel actinomycetes strains, isolated from tidal flat sediment.</title>
        <authorList>
            <person name="Lu C."/>
        </authorList>
    </citation>
    <scope>NUCLEOTIDE SEQUENCE [LARGE SCALE GENOMIC DNA]</scope>
    <source>
        <strain evidence="2 3">SYSU T00b441</strain>
    </source>
</reference>
<keyword evidence="1" id="KW-0472">Membrane</keyword>